<dbReference type="Proteomes" id="UP000000321">
    <property type="component" value="Unassembled WGS sequence"/>
</dbReference>
<dbReference type="EMBL" id="AAPJ01000001">
    <property type="protein sequence ID" value="EAS51258.1"/>
    <property type="molecule type" value="Genomic_DNA"/>
</dbReference>
<dbReference type="AlphaFoldDB" id="Q1YMX3"/>
<dbReference type="HOGENOM" id="CLU_2106177_0_0_5"/>
<organism evidence="2 3">
    <name type="scientific">Aurantimonas manganoxydans (strain ATCC BAA-1229 / DSM 21871 / SI85-9A1)</name>
    <dbReference type="NCBI Taxonomy" id="287752"/>
    <lineage>
        <taxon>Bacteria</taxon>
        <taxon>Pseudomonadati</taxon>
        <taxon>Pseudomonadota</taxon>
        <taxon>Alphaproteobacteria</taxon>
        <taxon>Hyphomicrobiales</taxon>
        <taxon>Aurantimonadaceae</taxon>
        <taxon>Aurantimonas</taxon>
    </lineage>
</organism>
<reference evidence="2 3" key="1">
    <citation type="journal article" date="2008" name="Appl. Environ. Microbiol.">
        <title>Genomic insights into Mn(II) oxidation by the marine alphaproteobacterium Aurantimonas sp. strain SI85-9A1.</title>
        <authorList>
            <person name="Dick G.J."/>
            <person name="Podell S."/>
            <person name="Johnson H.A."/>
            <person name="Rivera-Espinoza Y."/>
            <person name="Bernier-Latmani R."/>
            <person name="McCarthy J.K."/>
            <person name="Torpey J.W."/>
            <person name="Clement B.G."/>
            <person name="Gaasterland T."/>
            <person name="Tebo B.M."/>
        </authorList>
    </citation>
    <scope>NUCLEOTIDE SEQUENCE [LARGE SCALE GENOMIC DNA]</scope>
    <source>
        <strain evidence="2 3">SI85-9A1</strain>
    </source>
</reference>
<accession>Q1YMX3</accession>
<comment type="caution">
    <text evidence="2">The sequence shown here is derived from an EMBL/GenBank/DDBJ whole genome shotgun (WGS) entry which is preliminary data.</text>
</comment>
<feature type="region of interest" description="Disordered" evidence="1">
    <location>
        <begin position="1"/>
        <end position="39"/>
    </location>
</feature>
<name>Q1YMX3_AURMS</name>
<keyword evidence="3" id="KW-1185">Reference proteome</keyword>
<protein>
    <submittedName>
        <fullName evidence="2">Uncharacterized protein</fullName>
    </submittedName>
</protein>
<evidence type="ECO:0000313" key="2">
    <source>
        <dbReference type="EMBL" id="EAS51258.1"/>
    </source>
</evidence>
<gene>
    <name evidence="2" type="ORF">SI859A1_02073</name>
</gene>
<proteinExistence type="predicted"/>
<evidence type="ECO:0000313" key="3">
    <source>
        <dbReference type="Proteomes" id="UP000000321"/>
    </source>
</evidence>
<evidence type="ECO:0000256" key="1">
    <source>
        <dbReference type="SAM" id="MobiDB-lite"/>
    </source>
</evidence>
<sequence length="115" mass="12522">MPPTQRQKVSRWVHRPRHDTAPSSAHLSRGGAASRSGCPRRQAFSKMMLQPSIQNAEGRTRLAPSFGRAEAGRKCRLRGTAANSSYGLSGRSAAQQPPCFQLSNFRYVGASRNPG</sequence>
<feature type="compositionally biased region" description="Basic residues" evidence="1">
    <location>
        <begin position="8"/>
        <end position="17"/>
    </location>
</feature>
<dbReference type="BioCyc" id="AURANTIMONAS:SI859A1_02073-MONOMER"/>